<gene>
    <name evidence="3" type="ORF">LTR36_009219</name>
</gene>
<dbReference type="InterPro" id="IPR036282">
    <property type="entry name" value="Glutathione-S-Trfase_C_sf"/>
</dbReference>
<dbReference type="CDD" id="cd00570">
    <property type="entry name" value="GST_N_family"/>
    <property type="match status" value="1"/>
</dbReference>
<dbReference type="CDD" id="cd00299">
    <property type="entry name" value="GST_C_family"/>
    <property type="match status" value="1"/>
</dbReference>
<dbReference type="AlphaFoldDB" id="A0AAV9J6B5"/>
<evidence type="ECO:0008006" key="5">
    <source>
        <dbReference type="Google" id="ProtNLM"/>
    </source>
</evidence>
<dbReference type="Gene3D" id="3.40.30.10">
    <property type="entry name" value="Glutaredoxin"/>
    <property type="match status" value="1"/>
</dbReference>
<dbReference type="PROSITE" id="PS50405">
    <property type="entry name" value="GST_CTER"/>
    <property type="match status" value="1"/>
</dbReference>
<dbReference type="Gene3D" id="1.20.1050.10">
    <property type="match status" value="1"/>
</dbReference>
<feature type="domain" description="GST N-terminal" evidence="1">
    <location>
        <begin position="23"/>
        <end position="108"/>
    </location>
</feature>
<accession>A0AAV9J6B5</accession>
<dbReference type="InterPro" id="IPR010987">
    <property type="entry name" value="Glutathione-S-Trfase_C-like"/>
</dbReference>
<dbReference type="InterPro" id="IPR004045">
    <property type="entry name" value="Glutathione_S-Trfase_N"/>
</dbReference>
<protein>
    <recommendedName>
        <fullName evidence="5">Glutathione S-transferase</fullName>
    </recommendedName>
</protein>
<dbReference type="SUPFAM" id="SSF47616">
    <property type="entry name" value="GST C-terminal domain-like"/>
    <property type="match status" value="1"/>
</dbReference>
<dbReference type="Pfam" id="PF13417">
    <property type="entry name" value="GST_N_3"/>
    <property type="match status" value="1"/>
</dbReference>
<organism evidence="3 4">
    <name type="scientific">Oleoguttula mirabilis</name>
    <dbReference type="NCBI Taxonomy" id="1507867"/>
    <lineage>
        <taxon>Eukaryota</taxon>
        <taxon>Fungi</taxon>
        <taxon>Dikarya</taxon>
        <taxon>Ascomycota</taxon>
        <taxon>Pezizomycotina</taxon>
        <taxon>Dothideomycetes</taxon>
        <taxon>Dothideomycetidae</taxon>
        <taxon>Mycosphaerellales</taxon>
        <taxon>Teratosphaeriaceae</taxon>
        <taxon>Oleoguttula</taxon>
    </lineage>
</organism>
<dbReference type="SFLD" id="SFLDS00019">
    <property type="entry name" value="Glutathione_Transferase_(cytos"/>
    <property type="match status" value="1"/>
</dbReference>
<dbReference type="SUPFAM" id="SSF52833">
    <property type="entry name" value="Thioredoxin-like"/>
    <property type="match status" value="1"/>
</dbReference>
<evidence type="ECO:0000259" key="2">
    <source>
        <dbReference type="PROSITE" id="PS50405"/>
    </source>
</evidence>
<dbReference type="Proteomes" id="UP001324427">
    <property type="component" value="Unassembled WGS sequence"/>
</dbReference>
<dbReference type="SFLD" id="SFLDG00358">
    <property type="entry name" value="Main_(cytGST)"/>
    <property type="match status" value="1"/>
</dbReference>
<dbReference type="InterPro" id="IPR050983">
    <property type="entry name" value="GST_Omega/HSP26"/>
</dbReference>
<comment type="caution">
    <text evidence="3">The sequence shown here is derived from an EMBL/GenBank/DDBJ whole genome shotgun (WGS) entry which is preliminary data.</text>
</comment>
<dbReference type="PANTHER" id="PTHR43968">
    <property type="match status" value="1"/>
</dbReference>
<evidence type="ECO:0000259" key="1">
    <source>
        <dbReference type="PROSITE" id="PS50404"/>
    </source>
</evidence>
<sequence length="260" mass="28809">MATNGSSNGQAAPNGHTTHNMAPKIILYTNHRCPYAHRAHIALEELNLPFEEVIIDLNTPRPQWYLDINPRGLVPSIKYSVPGVIDGEIITESGIVTQFLCDSFPSHLLPASKESPFSALKRARINFFVDTFNTKVSSFQLAVMRASDASEKEAKCKEWVAVIEKEIEPLLADAAPFFGGSEDLTFAEVQAAPFLLRWYTFAVEGELIPSSFAETLDKLPNFGKWKKAIVSKASVQTIYNESAILEGAKEKLKQMQAAHK</sequence>
<feature type="domain" description="GST C-terminal" evidence="2">
    <location>
        <begin position="118"/>
        <end position="255"/>
    </location>
</feature>
<dbReference type="PANTHER" id="PTHR43968:SF8">
    <property type="entry name" value="S-TRANSFERASE, PUTATIVE (AFU_ORTHOLOGUE AFUA_2G00590)-RELATED"/>
    <property type="match status" value="1"/>
</dbReference>
<name>A0AAV9J6B5_9PEZI</name>
<reference evidence="3 4" key="1">
    <citation type="submission" date="2021-11" db="EMBL/GenBank/DDBJ databases">
        <title>Black yeast isolated from Biological Soil Crust.</title>
        <authorList>
            <person name="Kurbessoian T."/>
        </authorList>
    </citation>
    <scope>NUCLEOTIDE SEQUENCE [LARGE SCALE GENOMIC DNA]</scope>
    <source>
        <strain evidence="3 4">CCFEE 5522</strain>
    </source>
</reference>
<evidence type="ECO:0000313" key="4">
    <source>
        <dbReference type="Proteomes" id="UP001324427"/>
    </source>
</evidence>
<dbReference type="GO" id="GO:0005737">
    <property type="term" value="C:cytoplasm"/>
    <property type="evidence" value="ECO:0007669"/>
    <property type="project" value="TreeGrafter"/>
</dbReference>
<dbReference type="EMBL" id="JAVFHQ010000067">
    <property type="protein sequence ID" value="KAK4540473.1"/>
    <property type="molecule type" value="Genomic_DNA"/>
</dbReference>
<dbReference type="InterPro" id="IPR040079">
    <property type="entry name" value="Glutathione_S-Trfase"/>
</dbReference>
<dbReference type="InterPro" id="IPR036249">
    <property type="entry name" value="Thioredoxin-like_sf"/>
</dbReference>
<keyword evidence="4" id="KW-1185">Reference proteome</keyword>
<proteinExistence type="predicted"/>
<evidence type="ECO:0000313" key="3">
    <source>
        <dbReference type="EMBL" id="KAK4540473.1"/>
    </source>
</evidence>
<dbReference type="PROSITE" id="PS50404">
    <property type="entry name" value="GST_NTER"/>
    <property type="match status" value="1"/>
</dbReference>